<protein>
    <submittedName>
        <fullName evidence="1">Uncharacterized protein</fullName>
    </submittedName>
</protein>
<sequence>MSFVLPREISVVEDTVHDPDKEDCGHGRTRWALRRHLLPQSMQLPRLRLWLKCVDGKSGINIASRDEKLVSKAGLDRRSRGSHRVTVSIILRSRGLGPVSKRRKRWRKTSDVEKNQKHGSVAIGAPLRTNGRAKYARYQSRRFDGRLSSDRLQLYRVDMFGLHDTGKEPSS</sequence>
<dbReference type="AlphaFoldDB" id="A0A9P6DCY0"/>
<evidence type="ECO:0000313" key="1">
    <source>
        <dbReference type="EMBL" id="KAF9492219.1"/>
    </source>
</evidence>
<name>A0A9P6DCY0_PLEER</name>
<evidence type="ECO:0000313" key="2">
    <source>
        <dbReference type="Proteomes" id="UP000807025"/>
    </source>
</evidence>
<gene>
    <name evidence="1" type="ORF">BDN71DRAFT_1497670</name>
</gene>
<dbReference type="Proteomes" id="UP000807025">
    <property type="component" value="Unassembled WGS sequence"/>
</dbReference>
<keyword evidence="2" id="KW-1185">Reference proteome</keyword>
<organism evidence="1 2">
    <name type="scientific">Pleurotus eryngii</name>
    <name type="common">Boletus of the steppes</name>
    <dbReference type="NCBI Taxonomy" id="5323"/>
    <lineage>
        <taxon>Eukaryota</taxon>
        <taxon>Fungi</taxon>
        <taxon>Dikarya</taxon>
        <taxon>Basidiomycota</taxon>
        <taxon>Agaricomycotina</taxon>
        <taxon>Agaricomycetes</taxon>
        <taxon>Agaricomycetidae</taxon>
        <taxon>Agaricales</taxon>
        <taxon>Pleurotineae</taxon>
        <taxon>Pleurotaceae</taxon>
        <taxon>Pleurotus</taxon>
    </lineage>
</organism>
<proteinExistence type="predicted"/>
<accession>A0A9P6DCY0</accession>
<reference evidence="1" key="1">
    <citation type="submission" date="2020-11" db="EMBL/GenBank/DDBJ databases">
        <authorList>
            <consortium name="DOE Joint Genome Institute"/>
            <person name="Ahrendt S."/>
            <person name="Riley R."/>
            <person name="Andreopoulos W."/>
            <person name="Labutti K."/>
            <person name="Pangilinan J."/>
            <person name="Ruiz-Duenas F.J."/>
            <person name="Barrasa J.M."/>
            <person name="Sanchez-Garcia M."/>
            <person name="Camarero S."/>
            <person name="Miyauchi S."/>
            <person name="Serrano A."/>
            <person name="Linde D."/>
            <person name="Babiker R."/>
            <person name="Drula E."/>
            <person name="Ayuso-Fernandez I."/>
            <person name="Pacheco R."/>
            <person name="Padilla G."/>
            <person name="Ferreira P."/>
            <person name="Barriuso J."/>
            <person name="Kellner H."/>
            <person name="Castanera R."/>
            <person name="Alfaro M."/>
            <person name="Ramirez L."/>
            <person name="Pisabarro A.G."/>
            <person name="Kuo A."/>
            <person name="Tritt A."/>
            <person name="Lipzen A."/>
            <person name="He G."/>
            <person name="Yan M."/>
            <person name="Ng V."/>
            <person name="Cullen D."/>
            <person name="Martin F."/>
            <person name="Rosso M.-N."/>
            <person name="Henrissat B."/>
            <person name="Hibbett D."/>
            <person name="Martinez A.T."/>
            <person name="Grigoriev I.V."/>
        </authorList>
    </citation>
    <scope>NUCLEOTIDE SEQUENCE</scope>
    <source>
        <strain evidence="1">ATCC 90797</strain>
    </source>
</reference>
<dbReference type="EMBL" id="MU154605">
    <property type="protein sequence ID" value="KAF9492219.1"/>
    <property type="molecule type" value="Genomic_DNA"/>
</dbReference>
<comment type="caution">
    <text evidence="1">The sequence shown here is derived from an EMBL/GenBank/DDBJ whole genome shotgun (WGS) entry which is preliminary data.</text>
</comment>